<comment type="caution">
    <text evidence="1">The sequence shown here is derived from an EMBL/GenBank/DDBJ whole genome shotgun (WGS) entry which is preliminary data.</text>
</comment>
<dbReference type="Proteomes" id="UP000287651">
    <property type="component" value="Unassembled WGS sequence"/>
</dbReference>
<proteinExistence type="predicted"/>
<dbReference type="EMBL" id="AMZH03014480">
    <property type="protein sequence ID" value="RRT47570.1"/>
    <property type="molecule type" value="Genomic_DNA"/>
</dbReference>
<dbReference type="AlphaFoldDB" id="A0A426Y783"/>
<evidence type="ECO:0000313" key="2">
    <source>
        <dbReference type="Proteomes" id="UP000287651"/>
    </source>
</evidence>
<name>A0A426Y783_ENSVE</name>
<gene>
    <name evidence="1" type="ORF">B296_00029420</name>
</gene>
<sequence>MAYFWLSRGQARYYLIARNGFHVSSSVLVLSIDEIELVEILRGILSVSRGVKDMNEAWFAKAGLSPAIRDMFFPVAAKQPMDASGSIARISADKGQGMVELEEVPERGYTMQESCKVEDRVGVDKYFTSIMTQLKCVDSKDPLVPRWSTISGSSPLWTEGPLYGEYLWGALHPTLAKQVYEYSSEELMNWADKSAIWVRNISFLHHLFSFQTLTPFYLQGLHFVSALIDRVHDVGRLVQSQHEKILTLRAANKELEVGVDQELIAAVEQRAKLLRANLDGAHVEGDVFSMTEAVAFLEAELKTEGQKVVAAYKASRGFKSGLEKMGRVSYEFGYWVALEQLRGKHLDIKIKWDPLECSKYANVEMDLDQPFDDGTPFEKQLTL</sequence>
<evidence type="ECO:0000313" key="1">
    <source>
        <dbReference type="EMBL" id="RRT47570.1"/>
    </source>
</evidence>
<organism evidence="1 2">
    <name type="scientific">Ensete ventricosum</name>
    <name type="common">Abyssinian banana</name>
    <name type="synonym">Musa ensete</name>
    <dbReference type="NCBI Taxonomy" id="4639"/>
    <lineage>
        <taxon>Eukaryota</taxon>
        <taxon>Viridiplantae</taxon>
        <taxon>Streptophyta</taxon>
        <taxon>Embryophyta</taxon>
        <taxon>Tracheophyta</taxon>
        <taxon>Spermatophyta</taxon>
        <taxon>Magnoliopsida</taxon>
        <taxon>Liliopsida</taxon>
        <taxon>Zingiberales</taxon>
        <taxon>Musaceae</taxon>
        <taxon>Ensete</taxon>
    </lineage>
</organism>
<protein>
    <submittedName>
        <fullName evidence="1">Uncharacterized protein</fullName>
    </submittedName>
</protein>
<accession>A0A426Y783</accession>
<reference evidence="1 2" key="1">
    <citation type="journal article" date="2014" name="Agronomy (Basel)">
        <title>A Draft Genome Sequence for Ensete ventricosum, the Drought-Tolerant Tree Against Hunger.</title>
        <authorList>
            <person name="Harrison J."/>
            <person name="Moore K.A."/>
            <person name="Paszkiewicz K."/>
            <person name="Jones T."/>
            <person name="Grant M."/>
            <person name="Ambacheew D."/>
            <person name="Muzemil S."/>
            <person name="Studholme D.J."/>
        </authorList>
    </citation>
    <scope>NUCLEOTIDE SEQUENCE [LARGE SCALE GENOMIC DNA]</scope>
</reference>